<dbReference type="PANTHER" id="PTHR35936:SF17">
    <property type="entry name" value="ARGININE-BINDING EXTRACELLULAR PROTEIN ARTP"/>
    <property type="match status" value="1"/>
</dbReference>
<dbReference type="SUPFAM" id="SSF53850">
    <property type="entry name" value="Periplasmic binding protein-like II"/>
    <property type="match status" value="1"/>
</dbReference>
<dbReference type="SMART" id="SM00062">
    <property type="entry name" value="PBPb"/>
    <property type="match status" value="1"/>
</dbReference>
<dbReference type="CDD" id="cd01004">
    <property type="entry name" value="PBP2_MidA_like"/>
    <property type="match status" value="1"/>
</dbReference>
<comment type="caution">
    <text evidence="4">The sequence shown here is derived from an EMBL/GenBank/DDBJ whole genome shotgun (WGS) entry which is preliminary data.</text>
</comment>
<dbReference type="EMBL" id="BAABIS010000001">
    <property type="protein sequence ID" value="GAA4876804.1"/>
    <property type="molecule type" value="Genomic_DNA"/>
</dbReference>
<dbReference type="PROSITE" id="PS51318">
    <property type="entry name" value="TAT"/>
    <property type="match status" value="1"/>
</dbReference>
<organism evidence="4 5">
    <name type="scientific">Kitasatospora terrestris</name>
    <dbReference type="NCBI Taxonomy" id="258051"/>
    <lineage>
        <taxon>Bacteria</taxon>
        <taxon>Bacillati</taxon>
        <taxon>Actinomycetota</taxon>
        <taxon>Actinomycetes</taxon>
        <taxon>Kitasatosporales</taxon>
        <taxon>Streptomycetaceae</taxon>
        <taxon>Kitasatospora</taxon>
    </lineage>
</organism>
<dbReference type="InterPro" id="IPR001638">
    <property type="entry name" value="Solute-binding_3/MltF_N"/>
</dbReference>
<keyword evidence="1 2" id="KW-0732">Signal</keyword>
<feature type="domain" description="Solute-binding protein family 3/N-terminal" evidence="3">
    <location>
        <begin position="75"/>
        <end position="312"/>
    </location>
</feature>
<sequence length="325" mass="33167">MNSSASRRSALLAALALCGSLTLTACGSKGDDAPADAAKAPAAASATAVTVAGVAISPDAALHGALPDAIKKAGKVRVATDIPYPPFEMYVAEGKSEMTGLDYDLGQALGAKLGVAFEFQAQKFDGIVPAIQAGKYDAAISAITDNKEREKVVDFVDYSASGTGIMVAKGNPDKIVTLDDLCGKKTAVQTGTNQQKLLDKHQDACKAAGRAPIDVQAFPKDSDAQLALRSGKVVADVLTKPAAGWTAKTADNGATFEVVDDPAAQGGYNASPNGIAIAKNLPQLTDAVQKALQSLIDDGSLAKIFDKYGVASIAVKSATKNGAVD</sequence>
<protein>
    <submittedName>
        <fullName evidence="4">ABC transporter substrate-binding protein</fullName>
    </submittedName>
</protein>
<dbReference type="InterPro" id="IPR006311">
    <property type="entry name" value="TAT_signal"/>
</dbReference>
<evidence type="ECO:0000256" key="1">
    <source>
        <dbReference type="ARBA" id="ARBA00022729"/>
    </source>
</evidence>
<dbReference type="PANTHER" id="PTHR35936">
    <property type="entry name" value="MEMBRANE-BOUND LYTIC MUREIN TRANSGLYCOSYLASE F"/>
    <property type="match status" value="1"/>
</dbReference>
<keyword evidence="5" id="KW-1185">Reference proteome</keyword>
<dbReference type="PROSITE" id="PS51257">
    <property type="entry name" value="PROKAR_LIPOPROTEIN"/>
    <property type="match status" value="1"/>
</dbReference>
<proteinExistence type="predicted"/>
<accession>A0ABP9EJR8</accession>
<dbReference type="Proteomes" id="UP001501752">
    <property type="component" value="Unassembled WGS sequence"/>
</dbReference>
<feature type="signal peptide" evidence="2">
    <location>
        <begin position="1"/>
        <end position="25"/>
    </location>
</feature>
<evidence type="ECO:0000313" key="5">
    <source>
        <dbReference type="Proteomes" id="UP001501752"/>
    </source>
</evidence>
<dbReference type="Gene3D" id="3.40.190.10">
    <property type="entry name" value="Periplasmic binding protein-like II"/>
    <property type="match status" value="2"/>
</dbReference>
<dbReference type="Pfam" id="PF00497">
    <property type="entry name" value="SBP_bac_3"/>
    <property type="match status" value="1"/>
</dbReference>
<name>A0ABP9EJR8_9ACTN</name>
<evidence type="ECO:0000313" key="4">
    <source>
        <dbReference type="EMBL" id="GAA4876804.1"/>
    </source>
</evidence>
<evidence type="ECO:0000259" key="3">
    <source>
        <dbReference type="SMART" id="SM00062"/>
    </source>
</evidence>
<feature type="chain" id="PRO_5046807244" evidence="2">
    <location>
        <begin position="26"/>
        <end position="325"/>
    </location>
</feature>
<reference evidence="5" key="1">
    <citation type="journal article" date="2019" name="Int. J. Syst. Evol. Microbiol.">
        <title>The Global Catalogue of Microorganisms (GCM) 10K type strain sequencing project: providing services to taxonomists for standard genome sequencing and annotation.</title>
        <authorList>
            <consortium name="The Broad Institute Genomics Platform"/>
            <consortium name="The Broad Institute Genome Sequencing Center for Infectious Disease"/>
            <person name="Wu L."/>
            <person name="Ma J."/>
        </authorList>
    </citation>
    <scope>NUCLEOTIDE SEQUENCE [LARGE SCALE GENOMIC DNA]</scope>
    <source>
        <strain evidence="5">JCM 13006</strain>
    </source>
</reference>
<gene>
    <name evidence="4" type="ORF">GCM10023235_65750</name>
</gene>
<evidence type="ECO:0000256" key="2">
    <source>
        <dbReference type="SAM" id="SignalP"/>
    </source>
</evidence>
<dbReference type="RefSeq" id="WP_345700536.1">
    <property type="nucleotide sequence ID" value="NZ_BAABIS010000001.1"/>
</dbReference>